<dbReference type="KEGG" id="tcq:TIRI35C_0488"/>
<dbReference type="GeneID" id="58918221"/>
<dbReference type="EMBL" id="LR881183">
    <property type="protein sequence ID" value="CAD5243642.1"/>
    <property type="molecule type" value="Genomic_DNA"/>
</dbReference>
<dbReference type="AlphaFoldDB" id="A0A7G2D6K7"/>
<organism evidence="1 2">
    <name type="scientific">Thermococcus camini</name>
    <dbReference type="NCBI Taxonomy" id="2016373"/>
    <lineage>
        <taxon>Archaea</taxon>
        <taxon>Methanobacteriati</taxon>
        <taxon>Methanobacteriota</taxon>
        <taxon>Thermococci</taxon>
        <taxon>Thermococcales</taxon>
        <taxon>Thermococcaceae</taxon>
        <taxon>Thermococcus</taxon>
    </lineage>
</organism>
<gene>
    <name evidence="1" type="ORF">TIRI35C_0488</name>
</gene>
<dbReference type="Gene3D" id="1.25.40.10">
    <property type="entry name" value="Tetratricopeptide repeat domain"/>
    <property type="match status" value="2"/>
</dbReference>
<dbReference type="Proteomes" id="UP000516304">
    <property type="component" value="Chromosome TIRI35C"/>
</dbReference>
<keyword evidence="2" id="KW-1185">Reference proteome</keyword>
<dbReference type="InterPro" id="IPR011030">
    <property type="entry name" value="Lipovitellin_superhlx_dom"/>
</dbReference>
<protein>
    <submittedName>
        <fullName evidence="1">Uncharacterized protein</fullName>
    </submittedName>
</protein>
<name>A0A7G2D6K7_9EURY</name>
<evidence type="ECO:0000313" key="1">
    <source>
        <dbReference type="EMBL" id="CAD5243642.1"/>
    </source>
</evidence>
<accession>A0A7G2D6K7</accession>
<dbReference type="RefSeq" id="WP_188202961.1">
    <property type="nucleotide sequence ID" value="NZ_LR881183.1"/>
</dbReference>
<evidence type="ECO:0000313" key="2">
    <source>
        <dbReference type="Proteomes" id="UP000516304"/>
    </source>
</evidence>
<dbReference type="SUPFAM" id="SSF48431">
    <property type="entry name" value="Lipovitellin-phosvitin complex, superhelical domain"/>
    <property type="match status" value="1"/>
</dbReference>
<proteinExistence type="predicted"/>
<dbReference type="InterPro" id="IPR011990">
    <property type="entry name" value="TPR-like_helical_dom_sf"/>
</dbReference>
<reference evidence="1 2" key="1">
    <citation type="submission" date="2020-09" db="EMBL/GenBank/DDBJ databases">
        <authorList>
            <person name="Courtine D."/>
        </authorList>
    </citation>
    <scope>NUCLEOTIDE SEQUENCE [LARGE SCALE GENOMIC DNA]</scope>
    <source>
        <strain evidence="1 2">IRI35c</strain>
    </source>
</reference>
<sequence>MAADVYREALRLASDIRDKYLRAVTYAKIGYYMHRAKNPEYGTAFKYAFNAVASIENPVLAVRALMEIGTYLHLAEKKTSRKVFGQAHDAVLDFPQPLRDDLLSELVVRLLELDLVDDALFYVADIEDTVKRNDLLLKILRAYLNRGNMRRAARIIEQIDEEPWHSIAAIEAVKEHLKREEFGSAIRALSELRSDYWLGEAMREVAVYLKTSDVPKATYEKFVDIALSLSGETGSDVLNSLLIGLGNQGELEFVMGILKRLPPEQRTAVLEGIVKVSADREEILSRLLELLKGEEFEHIAGFVVDQLLSRPISERYSSLVKSIGERTREDAVLVKVATYLSKLGDFDGAWEFASRVRGHYLRSLAFGSIAVAKLNAGDIDGAIDAALEVKDAKWGSWLLSEILTKILELQTEGEVREDIEERAEYQRGLWEKG</sequence>